<dbReference type="Proteomes" id="UP001235939">
    <property type="component" value="Chromosome 11"/>
</dbReference>
<dbReference type="Gene3D" id="3.30.420.10">
    <property type="entry name" value="Ribonuclease H-like superfamily/Ribonuclease H"/>
    <property type="match status" value="1"/>
</dbReference>
<name>A0ABY6KYE8_9ARAC</name>
<organism evidence="1 2">
    <name type="scientific">Cordylochernes scorpioides</name>
    <dbReference type="NCBI Taxonomy" id="51811"/>
    <lineage>
        <taxon>Eukaryota</taxon>
        <taxon>Metazoa</taxon>
        <taxon>Ecdysozoa</taxon>
        <taxon>Arthropoda</taxon>
        <taxon>Chelicerata</taxon>
        <taxon>Arachnida</taxon>
        <taxon>Pseudoscorpiones</taxon>
        <taxon>Cheliferoidea</taxon>
        <taxon>Chernetidae</taxon>
        <taxon>Cordylochernes</taxon>
    </lineage>
</organism>
<gene>
    <name evidence="1" type="ORF">LAZ67_11001359</name>
</gene>
<evidence type="ECO:0000313" key="2">
    <source>
        <dbReference type="Proteomes" id="UP001235939"/>
    </source>
</evidence>
<proteinExistence type="predicted"/>
<accession>A0ABY6KYE8</accession>
<keyword evidence="2" id="KW-1185">Reference proteome</keyword>
<dbReference type="InterPro" id="IPR036397">
    <property type="entry name" value="RNaseH_sf"/>
</dbReference>
<evidence type="ECO:0000313" key="1">
    <source>
        <dbReference type="EMBL" id="UYV73904.1"/>
    </source>
</evidence>
<reference evidence="1 2" key="1">
    <citation type="submission" date="2022-01" db="EMBL/GenBank/DDBJ databases">
        <title>A chromosomal length assembly of Cordylochernes scorpioides.</title>
        <authorList>
            <person name="Zeh D."/>
            <person name="Zeh J."/>
        </authorList>
    </citation>
    <scope>NUCLEOTIDE SEQUENCE [LARGE SCALE GENOMIC DNA]</scope>
    <source>
        <strain evidence="1">IN4F17</strain>
        <tissue evidence="1">Whole Body</tissue>
    </source>
</reference>
<protein>
    <submittedName>
        <fullName evidence="1">EPC2</fullName>
    </submittedName>
</protein>
<sequence>MEYMEILGPNENNETGAYSIEIYVQGRLSSVDLPLNSTIGDLSRRVAVRRGRPVRLNFKQDNAQPNMACVPMDCHQSYRTLQWSATSPDLLPIGHILSVMRRRLQPTRLLTI</sequence>
<dbReference type="EMBL" id="CP092873">
    <property type="protein sequence ID" value="UYV73904.1"/>
    <property type="molecule type" value="Genomic_DNA"/>
</dbReference>